<organism evidence="1 2">
    <name type="scientific">Leifsonia virtsii</name>
    <dbReference type="NCBI Taxonomy" id="3035915"/>
    <lineage>
        <taxon>Bacteria</taxon>
        <taxon>Bacillati</taxon>
        <taxon>Actinomycetota</taxon>
        <taxon>Actinomycetes</taxon>
        <taxon>Micrococcales</taxon>
        <taxon>Microbacteriaceae</taxon>
        <taxon>Leifsonia</taxon>
    </lineage>
</organism>
<accession>A0ABT8ISX8</accession>
<dbReference type="EMBL" id="JAROCB010000001">
    <property type="protein sequence ID" value="MDN4595908.1"/>
    <property type="molecule type" value="Genomic_DNA"/>
</dbReference>
<reference evidence="1" key="1">
    <citation type="submission" date="2023-03" db="EMBL/GenBank/DDBJ databases">
        <title>MT1 and MT2 Draft Genomes of Novel Species.</title>
        <authorList>
            <person name="Venkateswaran K."/>
        </authorList>
    </citation>
    <scope>NUCLEOTIDE SEQUENCE</scope>
    <source>
        <strain evidence="1">F6_8S_P_1A</strain>
    </source>
</reference>
<keyword evidence="2" id="KW-1185">Reference proteome</keyword>
<name>A0ABT8ISX8_9MICO</name>
<proteinExistence type="predicted"/>
<evidence type="ECO:0000313" key="2">
    <source>
        <dbReference type="Proteomes" id="UP001174210"/>
    </source>
</evidence>
<sequence>MIDAIPDQPFTLTGVDGSTYEADPVKVRDHIARIVGGVMQVTATSSKDRFANQQLWQVWSESDKNTLYVGWLVEQAMQLIAIEMLHDAETWEIPFRLSNINSLILGWRLIRPVSADSDASGQDAHPIDEE</sequence>
<gene>
    <name evidence="1" type="ORF">P5G59_02020</name>
</gene>
<evidence type="ECO:0000313" key="1">
    <source>
        <dbReference type="EMBL" id="MDN4595908.1"/>
    </source>
</evidence>
<dbReference type="Proteomes" id="UP001174210">
    <property type="component" value="Unassembled WGS sequence"/>
</dbReference>
<dbReference type="RefSeq" id="WP_301215493.1">
    <property type="nucleotide sequence ID" value="NZ_JAROCB010000001.1"/>
</dbReference>
<protein>
    <submittedName>
        <fullName evidence="1">Uncharacterized protein</fullName>
    </submittedName>
</protein>
<comment type="caution">
    <text evidence="1">The sequence shown here is derived from an EMBL/GenBank/DDBJ whole genome shotgun (WGS) entry which is preliminary data.</text>
</comment>